<comment type="caution">
    <text evidence="1">The sequence shown here is derived from an EMBL/GenBank/DDBJ whole genome shotgun (WGS) entry which is preliminary data.</text>
</comment>
<evidence type="ECO:0000313" key="1">
    <source>
        <dbReference type="EMBL" id="KCZ70796.1"/>
    </source>
</evidence>
<gene>
    <name evidence="1" type="ORF">ANME2D_02821</name>
</gene>
<dbReference type="RefSeq" id="WP_157834129.1">
    <property type="nucleotide sequence ID" value="NZ_JMIY01000007.1"/>
</dbReference>
<dbReference type="OrthoDB" id="375082at2157"/>
<name>A0A062UUU3_9EURY</name>
<keyword evidence="2" id="KW-1185">Reference proteome</keyword>
<evidence type="ECO:0000313" key="2">
    <source>
        <dbReference type="Proteomes" id="UP000027153"/>
    </source>
</evidence>
<dbReference type="Proteomes" id="UP000027153">
    <property type="component" value="Unassembled WGS sequence"/>
</dbReference>
<dbReference type="EMBL" id="JMIY01000007">
    <property type="protein sequence ID" value="KCZ70796.1"/>
    <property type="molecule type" value="Genomic_DNA"/>
</dbReference>
<organism evidence="1 2">
    <name type="scientific">Candidatus Methanoperedens nitratireducens</name>
    <dbReference type="NCBI Taxonomy" id="1392998"/>
    <lineage>
        <taxon>Archaea</taxon>
        <taxon>Methanobacteriati</taxon>
        <taxon>Methanobacteriota</taxon>
        <taxon>Stenosarchaea group</taxon>
        <taxon>Methanomicrobia</taxon>
        <taxon>Methanosarcinales</taxon>
        <taxon>ANME-2 cluster</taxon>
        <taxon>Candidatus Methanoperedentaceae</taxon>
        <taxon>Candidatus Methanoperedens</taxon>
    </lineage>
</organism>
<accession>A0A062UUU3</accession>
<sequence>MTSEKCSYYSEEKCIAADLVPCDFQGNDFKECLRYRLYFLRPQMMQIR</sequence>
<protein>
    <submittedName>
        <fullName evidence="1">Uncharacterized protein</fullName>
    </submittedName>
</protein>
<reference evidence="1 2" key="1">
    <citation type="journal article" date="2013" name="Nature">
        <title>Anaerobic oxidation of methane coupled to nitrate reduction in a novel archaeal lineage.</title>
        <authorList>
            <person name="Haroon M.F."/>
            <person name="Hu S."/>
            <person name="Shi Y."/>
            <person name="Imelfort M."/>
            <person name="Keller J."/>
            <person name="Hugenholtz P."/>
            <person name="Yuan Z."/>
            <person name="Tyson G.W."/>
        </authorList>
    </citation>
    <scope>NUCLEOTIDE SEQUENCE [LARGE SCALE GENOMIC DNA]</scope>
    <source>
        <strain evidence="1 2">ANME-2d</strain>
    </source>
</reference>
<proteinExistence type="predicted"/>
<dbReference type="AlphaFoldDB" id="A0A062UUU3"/>